<dbReference type="InterPro" id="IPR002539">
    <property type="entry name" value="MaoC-like_dom"/>
</dbReference>
<dbReference type="SUPFAM" id="SSF54637">
    <property type="entry name" value="Thioesterase/thiol ester dehydrase-isomerase"/>
    <property type="match status" value="1"/>
</dbReference>
<dbReference type="CDD" id="cd03454">
    <property type="entry name" value="YdeM"/>
    <property type="match status" value="1"/>
</dbReference>
<gene>
    <name evidence="2" type="ORF">MARLIPOL_03170</name>
</gene>
<dbReference type="STRING" id="1318628.MARLIPOL_03170"/>
<dbReference type="Proteomes" id="UP000016540">
    <property type="component" value="Unassembled WGS sequence"/>
</dbReference>
<evidence type="ECO:0000259" key="1">
    <source>
        <dbReference type="Pfam" id="PF01575"/>
    </source>
</evidence>
<dbReference type="Gene3D" id="3.10.129.10">
    <property type="entry name" value="Hotdog Thioesterase"/>
    <property type="match status" value="1"/>
</dbReference>
<dbReference type="PANTHER" id="PTHR43664:SF1">
    <property type="entry name" value="BETA-METHYLMALYL-COA DEHYDRATASE"/>
    <property type="match status" value="1"/>
</dbReference>
<name>R8B4Y0_9GAMM</name>
<comment type="caution">
    <text evidence="2">The sequence shown here is derived from an EMBL/GenBank/DDBJ whole genome shotgun (WGS) entry which is preliminary data.</text>
</comment>
<dbReference type="InterPro" id="IPR029069">
    <property type="entry name" value="HotDog_dom_sf"/>
</dbReference>
<protein>
    <submittedName>
        <fullName evidence="2">MaoC domain-containing protein dehydratase</fullName>
    </submittedName>
</protein>
<dbReference type="eggNOG" id="COG2030">
    <property type="taxonomic scope" value="Bacteria"/>
</dbReference>
<dbReference type="PATRIC" id="fig|1318628.3.peg.637"/>
<dbReference type="PANTHER" id="PTHR43664">
    <property type="entry name" value="MONOAMINE OXIDASE-RELATED"/>
    <property type="match status" value="1"/>
</dbReference>
<dbReference type="EMBL" id="ASAD01000006">
    <property type="protein sequence ID" value="EON93673.1"/>
    <property type="molecule type" value="Genomic_DNA"/>
</dbReference>
<dbReference type="Pfam" id="PF01575">
    <property type="entry name" value="MaoC_dehydratas"/>
    <property type="match status" value="1"/>
</dbReference>
<organism evidence="2 3">
    <name type="scientific">Marinobacter lipolyticus SM19</name>
    <dbReference type="NCBI Taxonomy" id="1318628"/>
    <lineage>
        <taxon>Bacteria</taxon>
        <taxon>Pseudomonadati</taxon>
        <taxon>Pseudomonadota</taxon>
        <taxon>Gammaproteobacteria</taxon>
        <taxon>Pseudomonadales</taxon>
        <taxon>Marinobacteraceae</taxon>
        <taxon>Marinobacter</taxon>
    </lineage>
</organism>
<dbReference type="HOGENOM" id="CLU_094876_1_0_6"/>
<dbReference type="RefSeq" id="WP_012136634.1">
    <property type="nucleotide sequence ID" value="NZ_KE007306.1"/>
</dbReference>
<proteinExistence type="predicted"/>
<feature type="domain" description="MaoC-like" evidence="1">
    <location>
        <begin position="16"/>
        <end position="128"/>
    </location>
</feature>
<sequence length="154" mass="17025">MPPQDKRYFEDLVEGQTFDCGSVAVTKDEMLEFAERYDPQSIHLNEEAAGNSMFGDLIASGWLTCALTTRLLVEGYMNKNATLGGRGMDEIRWHKPVYAGSTLSVTVELVEKDSGRNPAFGHTKVKIVTTNEQGETVLTMYGLGLVEKRKASSE</sequence>
<accession>R8B4Y0</accession>
<evidence type="ECO:0000313" key="3">
    <source>
        <dbReference type="Proteomes" id="UP000016540"/>
    </source>
</evidence>
<dbReference type="OrthoDB" id="9759612at2"/>
<keyword evidence="3" id="KW-1185">Reference proteome</keyword>
<dbReference type="InterPro" id="IPR052342">
    <property type="entry name" value="MCH/BMMD"/>
</dbReference>
<dbReference type="AlphaFoldDB" id="R8B4Y0"/>
<evidence type="ECO:0000313" key="2">
    <source>
        <dbReference type="EMBL" id="EON93673.1"/>
    </source>
</evidence>
<reference evidence="2 3" key="1">
    <citation type="journal article" date="2013" name="Genome Announc.">
        <title>Draft Genome Sequence of the Moderately Halophilic Bacterium Marinobacter lipolyticus Strain SM19.</title>
        <authorList>
            <person name="Papke R.T."/>
            <person name="de la Haba R.R."/>
            <person name="Infante-Dominguez C."/>
            <person name="Perez D."/>
            <person name="Sanchez-Porro C."/>
            <person name="Lapierre P."/>
            <person name="Ventosa A."/>
        </authorList>
    </citation>
    <scope>NUCLEOTIDE SEQUENCE [LARGE SCALE GENOMIC DNA]</scope>
    <source>
        <strain evidence="2 3">SM19</strain>
    </source>
</reference>